<accession>X1TLN1</accession>
<dbReference type="EMBL" id="BARW01027828">
    <property type="protein sequence ID" value="GAJ06243.1"/>
    <property type="molecule type" value="Genomic_DNA"/>
</dbReference>
<dbReference type="AlphaFoldDB" id="X1TLN1"/>
<proteinExistence type="predicted"/>
<organism evidence="1">
    <name type="scientific">marine sediment metagenome</name>
    <dbReference type="NCBI Taxonomy" id="412755"/>
    <lineage>
        <taxon>unclassified sequences</taxon>
        <taxon>metagenomes</taxon>
        <taxon>ecological metagenomes</taxon>
    </lineage>
</organism>
<evidence type="ECO:0000313" key="1">
    <source>
        <dbReference type="EMBL" id="GAJ06243.1"/>
    </source>
</evidence>
<protein>
    <submittedName>
        <fullName evidence="1">Uncharacterized protein</fullName>
    </submittedName>
</protein>
<comment type="caution">
    <text evidence="1">The sequence shown here is derived from an EMBL/GenBank/DDBJ whole genome shotgun (WGS) entry which is preliminary data.</text>
</comment>
<sequence length="219" mass="26381">MLEAKFYETYYFCNIIKNILYLPDDYLRKLNEFYGDGTIYYRLGTFRKYSALHELIEFIIQDIYYEQADEVFLSEKKALLERFRELPILLQHMRPCTLPIERALEHHQMKHQSFEAFLGNQEKNFIDCNADDVYEYILELRESGIFDLLIEHITKEVFHVLFQNRELAKVFNIMMADALQREENSTPPVEIEELFSKPGILKRAAIPKWVRRAVFYRDR</sequence>
<gene>
    <name evidence="1" type="ORF">S12H4_45068</name>
</gene>
<name>X1TLN1_9ZZZZ</name>
<reference evidence="1" key="1">
    <citation type="journal article" date="2014" name="Front. Microbiol.">
        <title>High frequency of phylogenetically diverse reductive dehalogenase-homologous genes in deep subseafloor sedimentary metagenomes.</title>
        <authorList>
            <person name="Kawai M."/>
            <person name="Futagami T."/>
            <person name="Toyoda A."/>
            <person name="Takaki Y."/>
            <person name="Nishi S."/>
            <person name="Hori S."/>
            <person name="Arai W."/>
            <person name="Tsubouchi T."/>
            <person name="Morono Y."/>
            <person name="Uchiyama I."/>
            <person name="Ito T."/>
            <person name="Fujiyama A."/>
            <person name="Inagaki F."/>
            <person name="Takami H."/>
        </authorList>
    </citation>
    <scope>NUCLEOTIDE SEQUENCE</scope>
    <source>
        <strain evidence="1">Expedition CK06-06</strain>
    </source>
</reference>
<feature type="non-terminal residue" evidence="1">
    <location>
        <position position="219"/>
    </location>
</feature>